<dbReference type="PROSITE" id="PS00018">
    <property type="entry name" value="EF_HAND_1"/>
    <property type="match status" value="3"/>
</dbReference>
<dbReference type="AlphaFoldDB" id="A0A1U7N4N2"/>
<dbReference type="SUPFAM" id="SSF47473">
    <property type="entry name" value="EF-hand"/>
    <property type="match status" value="1"/>
</dbReference>
<feature type="domain" description="EF-hand" evidence="1">
    <location>
        <begin position="97"/>
        <end position="132"/>
    </location>
</feature>
<dbReference type="RefSeq" id="WP_075901594.1">
    <property type="nucleotide sequence ID" value="NZ_MKZS01000001.1"/>
</dbReference>
<dbReference type="Pfam" id="PF13202">
    <property type="entry name" value="EF-hand_5"/>
    <property type="match status" value="1"/>
</dbReference>
<comment type="caution">
    <text evidence="2">The sequence shown here is derived from an EMBL/GenBank/DDBJ whole genome shotgun (WGS) entry which is preliminary data.</text>
</comment>
<dbReference type="CDD" id="cd00051">
    <property type="entry name" value="EFh"/>
    <property type="match status" value="1"/>
</dbReference>
<dbReference type="EMBL" id="MKZS01000001">
    <property type="protein sequence ID" value="OLT60918.1"/>
    <property type="molecule type" value="Genomic_DNA"/>
</dbReference>
<evidence type="ECO:0000313" key="2">
    <source>
        <dbReference type="EMBL" id="OLT60918.1"/>
    </source>
</evidence>
<protein>
    <recommendedName>
        <fullName evidence="1">EF-hand domain-containing protein</fullName>
    </recommendedName>
</protein>
<proteinExistence type="predicted"/>
<gene>
    <name evidence="2" type="ORF">BJP37_19780</name>
    <name evidence="3" type="ORF">BJP37_25470</name>
</gene>
<keyword evidence="4" id="KW-1185">Reference proteome</keyword>
<dbReference type="PROSITE" id="PS50222">
    <property type="entry name" value="EF_HAND_2"/>
    <property type="match status" value="2"/>
</dbReference>
<evidence type="ECO:0000313" key="4">
    <source>
        <dbReference type="Proteomes" id="UP000186657"/>
    </source>
</evidence>
<dbReference type="InterPro" id="IPR011992">
    <property type="entry name" value="EF-hand-dom_pair"/>
</dbReference>
<dbReference type="GO" id="GO:0005509">
    <property type="term" value="F:calcium ion binding"/>
    <property type="evidence" value="ECO:0007669"/>
    <property type="project" value="InterPro"/>
</dbReference>
<name>A0A1U7N4N2_9CYAN</name>
<feature type="domain" description="EF-hand" evidence="1">
    <location>
        <begin position="5"/>
        <end position="40"/>
    </location>
</feature>
<reference evidence="2 4" key="1">
    <citation type="submission" date="2016-10" db="EMBL/GenBank/DDBJ databases">
        <title>Comparative genomics uncovers the prolific and rare metabolic potential of the cyanobacterial genus Moorea.</title>
        <authorList>
            <person name="Leao T."/>
            <person name="Castelao G."/>
            <person name="Korobeynikov A."/>
            <person name="Monroe E.A."/>
            <person name="Podell S."/>
            <person name="Glukhov E."/>
            <person name="Allen E."/>
            <person name="Gerwick W.H."/>
            <person name="Gerwick L."/>
        </authorList>
    </citation>
    <scope>NUCLEOTIDE SEQUENCE [LARGE SCALE GENOMIC DNA]</scope>
    <source>
        <strain evidence="2 4">PNG5-198</strain>
    </source>
</reference>
<dbReference type="PANTHER" id="PTHR10827">
    <property type="entry name" value="RETICULOCALBIN"/>
    <property type="match status" value="1"/>
</dbReference>
<evidence type="ECO:0000313" key="3">
    <source>
        <dbReference type="EMBL" id="OLT61878.1"/>
    </source>
</evidence>
<organism evidence="2 4">
    <name type="scientific">Moorena bouillonii PNG</name>
    <dbReference type="NCBI Taxonomy" id="568701"/>
    <lineage>
        <taxon>Bacteria</taxon>
        <taxon>Bacillati</taxon>
        <taxon>Cyanobacteriota</taxon>
        <taxon>Cyanophyceae</taxon>
        <taxon>Coleofasciculales</taxon>
        <taxon>Coleofasciculaceae</taxon>
        <taxon>Moorena</taxon>
    </lineage>
</organism>
<dbReference type="Gene3D" id="1.10.238.10">
    <property type="entry name" value="EF-hand"/>
    <property type="match status" value="1"/>
</dbReference>
<dbReference type="PANTHER" id="PTHR10827:SF85">
    <property type="entry name" value="CALCIUM-BINDING PROTEIN"/>
    <property type="match status" value="1"/>
</dbReference>
<sequence>MLTEFQTKKWTHLFNIYDTNNDGVVTKEDFEIKAQTVAKLHNLEPGSADYDKMYAEVMADWDHLQKDVDKNNNGEISLDEWLEHGYTRITSNEMYETVKKEADEVFELFDQNGDGVISPEEFSNLIKAWGVSDEELEIACSKLNLKAGNTLSKDQFKDLLEQFHKSDDPDSPGNYLFGSF</sequence>
<dbReference type="InterPro" id="IPR018247">
    <property type="entry name" value="EF_Hand_1_Ca_BS"/>
</dbReference>
<accession>A0A1U7N4N2</accession>
<dbReference type="Proteomes" id="UP000186657">
    <property type="component" value="Unassembled WGS sequence"/>
</dbReference>
<dbReference type="InterPro" id="IPR002048">
    <property type="entry name" value="EF_hand_dom"/>
</dbReference>
<dbReference type="SMART" id="SM00054">
    <property type="entry name" value="EFh"/>
    <property type="match status" value="3"/>
</dbReference>
<dbReference type="EMBL" id="MKZS01000001">
    <property type="protein sequence ID" value="OLT61878.1"/>
    <property type="molecule type" value="Genomic_DNA"/>
</dbReference>
<dbReference type="Pfam" id="PF13499">
    <property type="entry name" value="EF-hand_7"/>
    <property type="match status" value="1"/>
</dbReference>
<evidence type="ECO:0000259" key="1">
    <source>
        <dbReference type="PROSITE" id="PS50222"/>
    </source>
</evidence>